<dbReference type="AlphaFoldDB" id="A0A0R2CJS9"/>
<organism evidence="3 4">
    <name type="scientific">Fructilactobacillus florum DSM 22689 = JCM 16035</name>
    <dbReference type="NCBI Taxonomy" id="1423745"/>
    <lineage>
        <taxon>Bacteria</taxon>
        <taxon>Bacillati</taxon>
        <taxon>Bacillota</taxon>
        <taxon>Bacilli</taxon>
        <taxon>Lactobacillales</taxon>
        <taxon>Lactobacillaceae</taxon>
        <taxon>Fructilactobacillus</taxon>
    </lineage>
</organism>
<evidence type="ECO:0000259" key="2">
    <source>
        <dbReference type="Pfam" id="PF03551"/>
    </source>
</evidence>
<evidence type="ECO:0000313" key="3">
    <source>
        <dbReference type="EMBL" id="KRM91735.1"/>
    </source>
</evidence>
<feature type="domain" description="Transcription regulator PadR N-terminal" evidence="2">
    <location>
        <begin position="2"/>
        <end position="42"/>
    </location>
</feature>
<dbReference type="InterPro" id="IPR036388">
    <property type="entry name" value="WH-like_DNA-bd_sf"/>
</dbReference>
<keyword evidence="1" id="KW-0175">Coiled coil</keyword>
<feature type="coiled-coil region" evidence="1">
    <location>
        <begin position="74"/>
        <end position="101"/>
    </location>
</feature>
<dbReference type="InterPro" id="IPR005149">
    <property type="entry name" value="Tscrpt_reg_PadR_N"/>
</dbReference>
<dbReference type="InterPro" id="IPR036390">
    <property type="entry name" value="WH_DNA-bd_sf"/>
</dbReference>
<evidence type="ECO:0000313" key="4">
    <source>
        <dbReference type="Proteomes" id="UP000051586"/>
    </source>
</evidence>
<dbReference type="Gene3D" id="6.10.140.1570">
    <property type="match status" value="1"/>
</dbReference>
<dbReference type="PATRIC" id="fig|1423745.4.peg.598"/>
<name>A0A0R2CJS9_9LACO</name>
<proteinExistence type="predicted"/>
<protein>
    <recommendedName>
        <fullName evidence="2">Transcription regulator PadR N-terminal domain-containing protein</fullName>
    </recommendedName>
</protein>
<accession>A0A0R2CJS9</accession>
<dbReference type="Pfam" id="PF03551">
    <property type="entry name" value="PadR"/>
    <property type="match status" value="1"/>
</dbReference>
<dbReference type="EMBL" id="AYZI01000003">
    <property type="protein sequence ID" value="KRM91735.1"/>
    <property type="molecule type" value="Genomic_DNA"/>
</dbReference>
<gene>
    <name evidence="3" type="ORF">FC87_GL000559</name>
</gene>
<dbReference type="Gene3D" id="1.10.10.10">
    <property type="entry name" value="Winged helix-like DNA-binding domain superfamily/Winged helix DNA-binding domain"/>
    <property type="match status" value="1"/>
</dbReference>
<dbReference type="SUPFAM" id="SSF46785">
    <property type="entry name" value="Winged helix' DNA-binding domain"/>
    <property type="match status" value="1"/>
</dbReference>
<dbReference type="Proteomes" id="UP000051586">
    <property type="component" value="Unassembled WGS sequence"/>
</dbReference>
<sequence length="135" mass="16116">MIYPTLKKLENSGFVKKEKVSQDDKPNKNVFSILSLGEKEFNKSLYKPLQDDEFKSDFLIKIYFGNQFSKSEFINLIKNEIRIKKENLRLLEDNLEKWKNNGMNDNHKFTYDYGIIYYGSIIRFLENKLKQAENI</sequence>
<evidence type="ECO:0000256" key="1">
    <source>
        <dbReference type="SAM" id="Coils"/>
    </source>
</evidence>
<comment type="caution">
    <text evidence="3">The sequence shown here is derived from an EMBL/GenBank/DDBJ whole genome shotgun (WGS) entry which is preliminary data.</text>
</comment>
<reference evidence="3 4" key="1">
    <citation type="journal article" date="2015" name="Genome Announc.">
        <title>Expanding the biotechnology potential of lactobacilli through comparative genomics of 213 strains and associated genera.</title>
        <authorList>
            <person name="Sun Z."/>
            <person name="Harris H.M."/>
            <person name="McCann A."/>
            <person name="Guo C."/>
            <person name="Argimon S."/>
            <person name="Zhang W."/>
            <person name="Yang X."/>
            <person name="Jeffery I.B."/>
            <person name="Cooney J.C."/>
            <person name="Kagawa T.F."/>
            <person name="Liu W."/>
            <person name="Song Y."/>
            <person name="Salvetti E."/>
            <person name="Wrobel A."/>
            <person name="Rasinkangas P."/>
            <person name="Parkhill J."/>
            <person name="Rea M.C."/>
            <person name="O'Sullivan O."/>
            <person name="Ritari J."/>
            <person name="Douillard F.P."/>
            <person name="Paul Ross R."/>
            <person name="Yang R."/>
            <person name="Briner A.E."/>
            <person name="Felis G.E."/>
            <person name="de Vos W.M."/>
            <person name="Barrangou R."/>
            <person name="Klaenhammer T.R."/>
            <person name="Caufield P.W."/>
            <person name="Cui Y."/>
            <person name="Zhang H."/>
            <person name="O'Toole P.W."/>
        </authorList>
    </citation>
    <scope>NUCLEOTIDE SEQUENCE [LARGE SCALE GENOMIC DNA]</scope>
    <source>
        <strain evidence="3 4">DSM 22689</strain>
    </source>
</reference>
<dbReference type="STRING" id="1423745.GCA_001311215_00205"/>